<dbReference type="InterPro" id="IPR012337">
    <property type="entry name" value="RNaseH-like_sf"/>
</dbReference>
<evidence type="ECO:0000256" key="13">
    <source>
        <dbReference type="ARBA" id="ARBA00023163"/>
    </source>
</evidence>
<organism evidence="16 17">
    <name type="scientific">Patellaria atrata CBS 101060</name>
    <dbReference type="NCBI Taxonomy" id="1346257"/>
    <lineage>
        <taxon>Eukaryota</taxon>
        <taxon>Fungi</taxon>
        <taxon>Dikarya</taxon>
        <taxon>Ascomycota</taxon>
        <taxon>Pezizomycotina</taxon>
        <taxon>Dothideomycetes</taxon>
        <taxon>Dothideomycetes incertae sedis</taxon>
        <taxon>Patellariales</taxon>
        <taxon>Patellariaceae</taxon>
        <taxon>Patellaria</taxon>
    </lineage>
</organism>
<keyword evidence="9" id="KW-0378">Hydrolase</keyword>
<keyword evidence="12" id="KW-0805">Transcription regulation</keyword>
<evidence type="ECO:0000256" key="2">
    <source>
        <dbReference type="ARBA" id="ARBA00004123"/>
    </source>
</evidence>
<keyword evidence="6" id="KW-0963">Cytoplasm</keyword>
<reference evidence="16" key="1">
    <citation type="journal article" date="2020" name="Stud. Mycol.">
        <title>101 Dothideomycetes genomes: a test case for predicting lifestyles and emergence of pathogens.</title>
        <authorList>
            <person name="Haridas S."/>
            <person name="Albert R."/>
            <person name="Binder M."/>
            <person name="Bloem J."/>
            <person name="Labutti K."/>
            <person name="Salamov A."/>
            <person name="Andreopoulos B."/>
            <person name="Baker S."/>
            <person name="Barry K."/>
            <person name="Bills G."/>
            <person name="Bluhm B."/>
            <person name="Cannon C."/>
            <person name="Castanera R."/>
            <person name="Culley D."/>
            <person name="Daum C."/>
            <person name="Ezra D."/>
            <person name="Gonzalez J."/>
            <person name="Henrissat B."/>
            <person name="Kuo A."/>
            <person name="Liang C."/>
            <person name="Lipzen A."/>
            <person name="Lutzoni F."/>
            <person name="Magnuson J."/>
            <person name="Mondo S."/>
            <person name="Nolan M."/>
            <person name="Ohm R."/>
            <person name="Pangilinan J."/>
            <person name="Park H.-J."/>
            <person name="Ramirez L."/>
            <person name="Alfaro M."/>
            <person name="Sun H."/>
            <person name="Tritt A."/>
            <person name="Yoshinaga Y."/>
            <person name="Zwiers L.-H."/>
            <person name="Turgeon B."/>
            <person name="Goodwin S."/>
            <person name="Spatafora J."/>
            <person name="Crous P."/>
            <person name="Grigoriev I."/>
        </authorList>
    </citation>
    <scope>NUCLEOTIDE SEQUENCE</scope>
    <source>
        <strain evidence="16">CBS 101060</strain>
    </source>
</reference>
<evidence type="ECO:0000313" key="17">
    <source>
        <dbReference type="Proteomes" id="UP000799429"/>
    </source>
</evidence>
<dbReference type="InterPro" id="IPR006941">
    <property type="entry name" value="RNase_CAF1"/>
</dbReference>
<evidence type="ECO:0000256" key="11">
    <source>
        <dbReference type="ARBA" id="ARBA00022884"/>
    </source>
</evidence>
<dbReference type="GO" id="GO:0004535">
    <property type="term" value="F:poly(A)-specific ribonuclease activity"/>
    <property type="evidence" value="ECO:0007669"/>
    <property type="project" value="UniProtKB-EC"/>
</dbReference>
<dbReference type="GO" id="GO:0005634">
    <property type="term" value="C:nucleus"/>
    <property type="evidence" value="ECO:0007669"/>
    <property type="project" value="UniProtKB-SubCell"/>
</dbReference>
<evidence type="ECO:0000313" key="16">
    <source>
        <dbReference type="EMBL" id="KAF2841418.1"/>
    </source>
</evidence>
<keyword evidence="17" id="KW-1185">Reference proteome</keyword>
<dbReference type="GO" id="GO:0030014">
    <property type="term" value="C:CCR4-NOT complex"/>
    <property type="evidence" value="ECO:0007669"/>
    <property type="project" value="InterPro"/>
</dbReference>
<evidence type="ECO:0000256" key="1">
    <source>
        <dbReference type="ARBA" id="ARBA00001663"/>
    </source>
</evidence>
<accession>A0A9P4SEX6</accession>
<evidence type="ECO:0000256" key="15">
    <source>
        <dbReference type="SAM" id="MobiDB-lite"/>
    </source>
</evidence>
<dbReference type="Proteomes" id="UP000799429">
    <property type="component" value="Unassembled WGS sequence"/>
</dbReference>
<dbReference type="GO" id="GO:0005737">
    <property type="term" value="C:cytoplasm"/>
    <property type="evidence" value="ECO:0007669"/>
    <property type="project" value="UniProtKB-SubCell"/>
</dbReference>
<dbReference type="GO" id="GO:0046872">
    <property type="term" value="F:metal ion binding"/>
    <property type="evidence" value="ECO:0007669"/>
    <property type="project" value="UniProtKB-KW"/>
</dbReference>
<keyword evidence="13" id="KW-0804">Transcription</keyword>
<dbReference type="Pfam" id="PF04857">
    <property type="entry name" value="CAF1"/>
    <property type="match status" value="2"/>
</dbReference>
<evidence type="ECO:0000256" key="7">
    <source>
        <dbReference type="ARBA" id="ARBA00022722"/>
    </source>
</evidence>
<comment type="catalytic activity">
    <reaction evidence="1">
        <text>Exonucleolytic cleavage of poly(A) to 5'-AMP.</text>
        <dbReference type="EC" id="3.1.13.4"/>
    </reaction>
</comment>
<dbReference type="GO" id="GO:0003723">
    <property type="term" value="F:RNA binding"/>
    <property type="evidence" value="ECO:0007669"/>
    <property type="project" value="UniProtKB-KW"/>
</dbReference>
<gene>
    <name evidence="16" type="ORF">M501DRAFT_1009355</name>
</gene>
<name>A0A9P4SEX6_9PEZI</name>
<evidence type="ECO:0000256" key="5">
    <source>
        <dbReference type="ARBA" id="ARBA00012161"/>
    </source>
</evidence>
<keyword evidence="11" id="KW-0694">RNA-binding</keyword>
<evidence type="ECO:0000256" key="6">
    <source>
        <dbReference type="ARBA" id="ARBA00022490"/>
    </source>
</evidence>
<evidence type="ECO:0000256" key="8">
    <source>
        <dbReference type="ARBA" id="ARBA00022723"/>
    </source>
</evidence>
<dbReference type="AlphaFoldDB" id="A0A9P4SEX6"/>
<dbReference type="InterPro" id="IPR039637">
    <property type="entry name" value="CNOT7/CNOT8/Pop2"/>
</dbReference>
<comment type="caution">
    <text evidence="16">The sequence shown here is derived from an EMBL/GenBank/DDBJ whole genome shotgun (WGS) entry which is preliminary data.</text>
</comment>
<evidence type="ECO:0000256" key="9">
    <source>
        <dbReference type="ARBA" id="ARBA00022801"/>
    </source>
</evidence>
<dbReference type="InterPro" id="IPR036397">
    <property type="entry name" value="RNaseH_sf"/>
</dbReference>
<keyword evidence="8" id="KW-0479">Metal-binding</keyword>
<evidence type="ECO:0000256" key="10">
    <source>
        <dbReference type="ARBA" id="ARBA00022839"/>
    </source>
</evidence>
<keyword evidence="7" id="KW-0540">Nuclease</keyword>
<evidence type="ECO:0000256" key="14">
    <source>
        <dbReference type="ARBA" id="ARBA00023242"/>
    </source>
</evidence>
<keyword evidence="10" id="KW-0269">Exonuclease</keyword>
<dbReference type="EMBL" id="MU006091">
    <property type="protein sequence ID" value="KAF2841418.1"/>
    <property type="molecule type" value="Genomic_DNA"/>
</dbReference>
<evidence type="ECO:0000256" key="3">
    <source>
        <dbReference type="ARBA" id="ARBA00004496"/>
    </source>
</evidence>
<dbReference type="Gene3D" id="3.30.420.10">
    <property type="entry name" value="Ribonuclease H-like superfamily/Ribonuclease H"/>
    <property type="match status" value="1"/>
</dbReference>
<feature type="region of interest" description="Disordered" evidence="15">
    <location>
        <begin position="435"/>
        <end position="488"/>
    </location>
</feature>
<proteinExistence type="inferred from homology"/>
<comment type="subcellular location">
    <subcellularLocation>
        <location evidence="3">Cytoplasm</location>
    </subcellularLocation>
    <subcellularLocation>
        <location evidence="2">Nucleus</location>
    </subcellularLocation>
</comment>
<dbReference type="OrthoDB" id="1164111at2759"/>
<comment type="similarity">
    <text evidence="4">Belongs to the CAF1 family.</text>
</comment>
<evidence type="ECO:0000256" key="12">
    <source>
        <dbReference type="ARBA" id="ARBA00023015"/>
    </source>
</evidence>
<protein>
    <recommendedName>
        <fullName evidence="5">poly(A)-specific ribonuclease</fullName>
        <ecNumber evidence="5">3.1.13.4</ecNumber>
    </recommendedName>
</protein>
<dbReference type="PANTHER" id="PTHR10797">
    <property type="entry name" value="CCR4-NOT TRANSCRIPTION COMPLEX SUBUNIT"/>
    <property type="match status" value="1"/>
</dbReference>
<dbReference type="EC" id="3.1.13.4" evidence="5"/>
<feature type="region of interest" description="Disordered" evidence="15">
    <location>
        <begin position="1"/>
        <end position="65"/>
    </location>
</feature>
<sequence length="499" mass="53329">MPPAVSRFAPQNLSNPFNHLNNHHSLQQNSHLQHSNHNIQSQNLSGHPGFGGGNPGLFTPSTGNGAIPGAFGGGGGLGGGGTGLASHAAQMGFAHGAQLQQEQAREAAGLAQTKGLGGRIREVWRGNLEAEMRNLRQLVDKYPYVSMDTEFPGIVARPMGEFQTKASYHYQTVRCNVDLLKLIQLGITLFDVEGELPPAQPDSKTLTRASYHNNLIMCPCTWTFNFQFSLEKDMYNSDYISVLTKTGADFEKHASQGIDPLEFGSLLITSGLTLSENVHWISFHSGYDFAHLVKLMWAQQLPADEEEYRRLVQIFFPRIIDVKFLLRHAQKLATRSALSAPATAIINALGTQKSGLQDLADELACARQGTQHHSGSDAWLTGLVFFAMRDKIFDGDIPDELTGQMWGLTGVGAPASAAIQQAVLAAQGQVNGQAAQGQQAQGFHGAGAQFRDGPSTPTTGHAGLERTTPGPGMAGLGPSVGSMTPGGGGGVFGNFQYAK</sequence>
<evidence type="ECO:0000256" key="4">
    <source>
        <dbReference type="ARBA" id="ARBA00008372"/>
    </source>
</evidence>
<keyword evidence="14" id="KW-0539">Nucleus</keyword>
<feature type="compositionally biased region" description="Low complexity" evidence="15">
    <location>
        <begin position="435"/>
        <end position="449"/>
    </location>
</feature>
<feature type="compositionally biased region" description="Low complexity" evidence="15">
    <location>
        <begin position="18"/>
        <end position="47"/>
    </location>
</feature>
<dbReference type="SUPFAM" id="SSF53098">
    <property type="entry name" value="Ribonuclease H-like"/>
    <property type="match status" value="1"/>
</dbReference>